<evidence type="ECO:0000313" key="3">
    <source>
        <dbReference type="Proteomes" id="UP001258017"/>
    </source>
</evidence>
<protein>
    <submittedName>
        <fullName evidence="2">Uncharacterized protein</fullName>
    </submittedName>
</protein>
<name>A0AAD9RGY1_9HYME</name>
<comment type="caution">
    <text evidence="2">The sequence shown here is derived from an EMBL/GenBank/DDBJ whole genome shotgun (WGS) entry which is preliminary data.</text>
</comment>
<reference evidence="2" key="2">
    <citation type="journal article" date="2023" name="Commun. Biol.">
        <title>Intrasexual cuticular hydrocarbon dimorphism in a wasp sheds light on hydrocarbon biosynthesis genes in Hymenoptera.</title>
        <authorList>
            <person name="Moris V.C."/>
            <person name="Podsiadlowski L."/>
            <person name="Martin S."/>
            <person name="Oeyen J.P."/>
            <person name="Donath A."/>
            <person name="Petersen M."/>
            <person name="Wilbrandt J."/>
            <person name="Misof B."/>
            <person name="Liedtke D."/>
            <person name="Thamm M."/>
            <person name="Scheiner R."/>
            <person name="Schmitt T."/>
            <person name="Niehuis O."/>
        </authorList>
    </citation>
    <scope>NUCLEOTIDE SEQUENCE</scope>
    <source>
        <strain evidence="2">GBR_01_08_01A</strain>
    </source>
</reference>
<dbReference type="EMBL" id="JAIFRP010000108">
    <property type="protein sequence ID" value="KAK2579098.1"/>
    <property type="molecule type" value="Genomic_DNA"/>
</dbReference>
<evidence type="ECO:0000313" key="2">
    <source>
        <dbReference type="EMBL" id="KAK2579098.1"/>
    </source>
</evidence>
<gene>
    <name evidence="2" type="ORF">KPH14_008497</name>
</gene>
<feature type="region of interest" description="Disordered" evidence="1">
    <location>
        <begin position="172"/>
        <end position="192"/>
    </location>
</feature>
<reference evidence="2" key="1">
    <citation type="submission" date="2021-08" db="EMBL/GenBank/DDBJ databases">
        <authorList>
            <person name="Misof B."/>
            <person name="Oliver O."/>
            <person name="Podsiadlowski L."/>
            <person name="Donath A."/>
            <person name="Peters R."/>
            <person name="Mayer C."/>
            <person name="Rust J."/>
            <person name="Gunkel S."/>
            <person name="Lesny P."/>
            <person name="Martin S."/>
            <person name="Oeyen J.P."/>
            <person name="Petersen M."/>
            <person name="Panagiotis P."/>
            <person name="Wilbrandt J."/>
            <person name="Tanja T."/>
        </authorList>
    </citation>
    <scope>NUCLEOTIDE SEQUENCE</scope>
    <source>
        <strain evidence="2">GBR_01_08_01A</strain>
        <tissue evidence="2">Thorax + abdomen</tissue>
    </source>
</reference>
<dbReference type="AlphaFoldDB" id="A0AAD9RGY1"/>
<accession>A0AAD9RGY1</accession>
<feature type="region of interest" description="Disordered" evidence="1">
    <location>
        <begin position="106"/>
        <end position="142"/>
    </location>
</feature>
<feature type="compositionally biased region" description="Basic and acidic residues" evidence="1">
    <location>
        <begin position="120"/>
        <end position="142"/>
    </location>
</feature>
<organism evidence="2 3">
    <name type="scientific">Odynerus spinipes</name>
    <dbReference type="NCBI Taxonomy" id="1348599"/>
    <lineage>
        <taxon>Eukaryota</taxon>
        <taxon>Metazoa</taxon>
        <taxon>Ecdysozoa</taxon>
        <taxon>Arthropoda</taxon>
        <taxon>Hexapoda</taxon>
        <taxon>Insecta</taxon>
        <taxon>Pterygota</taxon>
        <taxon>Neoptera</taxon>
        <taxon>Endopterygota</taxon>
        <taxon>Hymenoptera</taxon>
        <taxon>Apocrita</taxon>
        <taxon>Aculeata</taxon>
        <taxon>Vespoidea</taxon>
        <taxon>Vespidae</taxon>
        <taxon>Eumeninae</taxon>
        <taxon>Odynerus</taxon>
    </lineage>
</organism>
<dbReference type="Proteomes" id="UP001258017">
    <property type="component" value="Unassembled WGS sequence"/>
</dbReference>
<feature type="compositionally biased region" description="Polar residues" evidence="1">
    <location>
        <begin position="42"/>
        <end position="52"/>
    </location>
</feature>
<keyword evidence="3" id="KW-1185">Reference proteome</keyword>
<sequence>MVLRVPQGVREEVAAARIRHNNHLLRMMTSTPVDPVSVSSSRNEASISTSGPVTPIGSPPPLRLPTEASTRVVLAPVPVGDCPDNRGQVGITSQTRVQSIHSERQNGALKVPPTPTRVSEQLEPREARRVCPEAGREEIAEPRKAEAIPTPAPTKVRRLDPSTTSAVERDTVEVARPTSPHRTIQAPQREAGAEEPIFTGSVEEMAERVRLQASRSGEGVNPEQGGLDRKRAEGHMWFSVLAACGQVPASWLNRREVERDLQQIEGFPIPAEAEKGDVRTTRIVRASTRRNEDGKAVGIDVTSAPTIRKSNIHKRVDELVSQIRGNRVRVFGLFSSPHLGQAWLAAVARAFLRRGVGKGVRNKWAASLGQKYKDEHVGRTAARILEDAVYVWAGTVHRTVVDENLFIVKKTKNKKMQNIKTHKN</sequence>
<feature type="region of interest" description="Disordered" evidence="1">
    <location>
        <begin position="33"/>
        <end position="61"/>
    </location>
</feature>
<proteinExistence type="predicted"/>
<evidence type="ECO:0000256" key="1">
    <source>
        <dbReference type="SAM" id="MobiDB-lite"/>
    </source>
</evidence>